<feature type="compositionally biased region" description="Low complexity" evidence="1">
    <location>
        <begin position="164"/>
        <end position="179"/>
    </location>
</feature>
<dbReference type="AlphaFoldDB" id="A0A2S4WFY7"/>
<evidence type="ECO:0000256" key="1">
    <source>
        <dbReference type="SAM" id="MobiDB-lite"/>
    </source>
</evidence>
<dbReference type="EMBL" id="PKSM01000030">
    <property type="protein sequence ID" value="POW20649.1"/>
    <property type="molecule type" value="Genomic_DNA"/>
</dbReference>
<name>A0A2S4WFY7_9BASI</name>
<dbReference type="Proteomes" id="UP000238274">
    <property type="component" value="Unassembled WGS sequence"/>
</dbReference>
<organism evidence="2 3">
    <name type="scientific">Puccinia striiformis</name>
    <dbReference type="NCBI Taxonomy" id="27350"/>
    <lineage>
        <taxon>Eukaryota</taxon>
        <taxon>Fungi</taxon>
        <taxon>Dikarya</taxon>
        <taxon>Basidiomycota</taxon>
        <taxon>Pucciniomycotina</taxon>
        <taxon>Pucciniomycetes</taxon>
        <taxon>Pucciniales</taxon>
        <taxon>Pucciniaceae</taxon>
        <taxon>Puccinia</taxon>
    </lineage>
</organism>
<evidence type="ECO:0000313" key="2">
    <source>
        <dbReference type="EMBL" id="POW20649.1"/>
    </source>
</evidence>
<comment type="caution">
    <text evidence="2">The sequence shown here is derived from an EMBL/GenBank/DDBJ whole genome shotgun (WGS) entry which is preliminary data.</text>
</comment>
<reference evidence="2 3" key="1">
    <citation type="submission" date="2017-12" db="EMBL/GenBank/DDBJ databases">
        <title>Gene loss provides genomic basis for host adaptation in cereal stripe rust fungi.</title>
        <authorList>
            <person name="Xia C."/>
        </authorList>
    </citation>
    <scope>NUCLEOTIDE SEQUENCE [LARGE SCALE GENOMIC DNA]</scope>
    <source>
        <strain evidence="2 3">93TX-2</strain>
    </source>
</reference>
<dbReference type="VEuPathDB" id="FungiDB:PSTT_13378"/>
<sequence length="205" mass="22315">MFEYKKLPISSPGQTEDHHPPPQSKNIDSGFVQNNPIQPKINLSYPIYLKSALTAVLKNRYPLHRLCLTMNHFIPTLLTLSIFLLVENYGDCQTIASIVSYGAKAKCPVSGNKTKAVCRTASASQFAAPQKATDRSGTFQCPSIPFPFDPVCCDIDPFQGNGEGSPQSSAPSSPHSIGSNPPVPKCDKARPLDEVFRDLTSIHSL</sequence>
<keyword evidence="3" id="KW-1185">Reference proteome</keyword>
<feature type="region of interest" description="Disordered" evidence="1">
    <location>
        <begin position="162"/>
        <end position="191"/>
    </location>
</feature>
<reference evidence="3" key="3">
    <citation type="journal article" date="2018" name="Mol. Plant Microbe Interact.">
        <title>Genome sequence resources for the wheat stripe rust pathogen (Puccinia striiformis f. sp. tritici) and the barley stripe rust pathogen (Puccinia striiformis f. sp. hordei).</title>
        <authorList>
            <person name="Xia C."/>
            <person name="Wang M."/>
            <person name="Yin C."/>
            <person name="Cornejo O.E."/>
            <person name="Hulbert S.H."/>
            <person name="Chen X."/>
        </authorList>
    </citation>
    <scope>NUCLEOTIDE SEQUENCE [LARGE SCALE GENOMIC DNA]</scope>
    <source>
        <strain evidence="3">93TX-2</strain>
    </source>
</reference>
<reference evidence="3" key="2">
    <citation type="journal article" date="2018" name="BMC Genomics">
        <title>Genomic insights into host adaptation between the wheat stripe rust pathogen (Puccinia striiformis f. sp. tritici) and the barley stripe rust pathogen (Puccinia striiformis f. sp. hordei).</title>
        <authorList>
            <person name="Xia C."/>
            <person name="Wang M."/>
            <person name="Yin C."/>
            <person name="Cornejo O.E."/>
            <person name="Hulbert S.H."/>
            <person name="Chen X."/>
        </authorList>
    </citation>
    <scope>NUCLEOTIDE SEQUENCE [LARGE SCALE GENOMIC DNA]</scope>
    <source>
        <strain evidence="3">93TX-2</strain>
    </source>
</reference>
<proteinExistence type="predicted"/>
<protein>
    <submittedName>
        <fullName evidence="2">Uncharacterized protein</fullName>
    </submittedName>
</protein>
<feature type="region of interest" description="Disordered" evidence="1">
    <location>
        <begin position="1"/>
        <end position="28"/>
    </location>
</feature>
<accession>A0A2S4WFY7</accession>
<gene>
    <name evidence="2" type="ORF">PSHT_03260</name>
</gene>
<evidence type="ECO:0000313" key="3">
    <source>
        <dbReference type="Proteomes" id="UP000238274"/>
    </source>
</evidence>
<dbReference type="VEuPathDB" id="FungiDB:PSHT_03260"/>